<gene>
    <name evidence="1" type="ORF">O4J56_25405</name>
</gene>
<evidence type="ECO:0000313" key="1">
    <source>
        <dbReference type="EMBL" id="MDA2814008.1"/>
    </source>
</evidence>
<sequence length="141" mass="15233">MTDGGTADGGRAPDTAAAVERYLEFWSAETTERRRALAPRVFTGDVGYRSPVGAMDGTEALVDFGARFNEHMGAVAYAARREPEHHNGRVRLLWEIRLPDGTSFAEGTDVLTVAPDGRVESVTAFLDREPEGFGDGGDGHH</sequence>
<proteinExistence type="predicted"/>
<dbReference type="InterPro" id="IPR032710">
    <property type="entry name" value="NTF2-like_dom_sf"/>
</dbReference>
<accession>A0ABT4UAK9</accession>
<dbReference type="SUPFAM" id="SSF54427">
    <property type="entry name" value="NTF2-like"/>
    <property type="match status" value="1"/>
</dbReference>
<dbReference type="Proteomes" id="UP001527866">
    <property type="component" value="Unassembled WGS sequence"/>
</dbReference>
<evidence type="ECO:0008006" key="3">
    <source>
        <dbReference type="Google" id="ProtNLM"/>
    </source>
</evidence>
<dbReference type="RefSeq" id="WP_270689234.1">
    <property type="nucleotide sequence ID" value="NZ_JAQFWQ010000100.1"/>
</dbReference>
<reference evidence="1 2" key="1">
    <citation type="submission" date="2023-01" db="EMBL/GenBank/DDBJ databases">
        <title>Draft genome sequence of Nocardiopsis sp. RSe5-2 isolated from halophytes.</title>
        <authorList>
            <person name="Duangmal K."/>
            <person name="Chantavorakit T."/>
        </authorList>
    </citation>
    <scope>NUCLEOTIDE SEQUENCE [LARGE SCALE GENOMIC DNA]</scope>
    <source>
        <strain evidence="1 2">RSe5-2</strain>
    </source>
</reference>
<keyword evidence="2" id="KW-1185">Reference proteome</keyword>
<protein>
    <recommendedName>
        <fullName evidence="3">Nuclear transport factor 2 family protein</fullName>
    </recommendedName>
</protein>
<organism evidence="1 2">
    <name type="scientific">Nocardiopsis endophytica</name>
    <dbReference type="NCBI Taxonomy" id="3018445"/>
    <lineage>
        <taxon>Bacteria</taxon>
        <taxon>Bacillati</taxon>
        <taxon>Actinomycetota</taxon>
        <taxon>Actinomycetes</taxon>
        <taxon>Streptosporangiales</taxon>
        <taxon>Nocardiopsidaceae</taxon>
        <taxon>Nocardiopsis</taxon>
    </lineage>
</organism>
<evidence type="ECO:0000313" key="2">
    <source>
        <dbReference type="Proteomes" id="UP001527866"/>
    </source>
</evidence>
<dbReference type="Gene3D" id="3.10.450.50">
    <property type="match status" value="1"/>
</dbReference>
<dbReference type="EMBL" id="JAQFWQ010000100">
    <property type="protein sequence ID" value="MDA2814008.1"/>
    <property type="molecule type" value="Genomic_DNA"/>
</dbReference>
<comment type="caution">
    <text evidence="1">The sequence shown here is derived from an EMBL/GenBank/DDBJ whole genome shotgun (WGS) entry which is preliminary data.</text>
</comment>
<name>A0ABT4UAK9_9ACTN</name>